<sequence length="136" mass="14775">MKLSLSSLIVLLGTTATMVSGKCYGEGLNTDITWGGQDGQAAAREATEYACRNDNGNFKGYFKPGEEKTYCVPFGSSTSFVFKVKNLNTDQGFDLNDDDCALRLQNEINGCNEGGQSTFSGWWFSSDPENYANCGN</sequence>
<dbReference type="OrthoDB" id="4825549at2759"/>
<comment type="caution">
    <text evidence="2">The sequence shown here is derived from an EMBL/GenBank/DDBJ whole genome shotgun (WGS) entry which is preliminary data.</text>
</comment>
<evidence type="ECO:0000256" key="1">
    <source>
        <dbReference type="SAM" id="SignalP"/>
    </source>
</evidence>
<evidence type="ECO:0000313" key="2">
    <source>
        <dbReference type="EMBL" id="RFN44920.1"/>
    </source>
</evidence>
<keyword evidence="1" id="KW-0732">Signal</keyword>
<feature type="signal peptide" evidence="1">
    <location>
        <begin position="1"/>
        <end position="21"/>
    </location>
</feature>
<evidence type="ECO:0000313" key="3">
    <source>
        <dbReference type="Proteomes" id="UP000265631"/>
    </source>
</evidence>
<dbReference type="AlphaFoldDB" id="A0A395MAS6"/>
<protein>
    <submittedName>
        <fullName evidence="2">Secreted protein</fullName>
    </submittedName>
</protein>
<proteinExistence type="predicted"/>
<accession>A0A395MAS6</accession>
<dbReference type="EMBL" id="PXXK01000385">
    <property type="protein sequence ID" value="RFN44920.1"/>
    <property type="molecule type" value="Genomic_DNA"/>
</dbReference>
<reference evidence="2 3" key="1">
    <citation type="journal article" date="2018" name="PLoS Pathog.">
        <title>Evolution of structural diversity of trichothecenes, a family of toxins produced by plant pathogenic and entomopathogenic fungi.</title>
        <authorList>
            <person name="Proctor R.H."/>
            <person name="McCormick S.P."/>
            <person name="Kim H.S."/>
            <person name="Cardoza R.E."/>
            <person name="Stanley A.M."/>
            <person name="Lindo L."/>
            <person name="Kelly A."/>
            <person name="Brown D.W."/>
            <person name="Lee T."/>
            <person name="Vaughan M.M."/>
            <person name="Alexander N.J."/>
            <person name="Busman M."/>
            <person name="Gutierrez S."/>
        </authorList>
    </citation>
    <scope>NUCLEOTIDE SEQUENCE [LARGE SCALE GENOMIC DNA]</scope>
    <source>
        <strain evidence="2 3">NRRL 13405</strain>
    </source>
</reference>
<name>A0A395MAS6_9HYPO</name>
<keyword evidence="3" id="KW-1185">Reference proteome</keyword>
<gene>
    <name evidence="2" type="ORF">FIE12Z_10814</name>
</gene>
<dbReference type="Proteomes" id="UP000265631">
    <property type="component" value="Unassembled WGS sequence"/>
</dbReference>
<feature type="chain" id="PRO_5017446742" evidence="1">
    <location>
        <begin position="22"/>
        <end position="136"/>
    </location>
</feature>
<organism evidence="2 3">
    <name type="scientific">Fusarium flagelliforme</name>
    <dbReference type="NCBI Taxonomy" id="2675880"/>
    <lineage>
        <taxon>Eukaryota</taxon>
        <taxon>Fungi</taxon>
        <taxon>Dikarya</taxon>
        <taxon>Ascomycota</taxon>
        <taxon>Pezizomycotina</taxon>
        <taxon>Sordariomycetes</taxon>
        <taxon>Hypocreomycetidae</taxon>
        <taxon>Hypocreales</taxon>
        <taxon>Nectriaceae</taxon>
        <taxon>Fusarium</taxon>
        <taxon>Fusarium incarnatum-equiseti species complex</taxon>
    </lineage>
</organism>